<evidence type="ECO:0008006" key="4">
    <source>
        <dbReference type="Google" id="ProtNLM"/>
    </source>
</evidence>
<dbReference type="EMBL" id="FZMO01000308">
    <property type="protein sequence ID" value="SNQ49800.1"/>
    <property type="molecule type" value="Genomic_DNA"/>
</dbReference>
<dbReference type="OrthoDB" id="2860165at2"/>
<dbReference type="Gene3D" id="3.40.50.720">
    <property type="entry name" value="NAD(P)-binding Rossmann-like Domain"/>
    <property type="match status" value="1"/>
</dbReference>
<dbReference type="Pfam" id="PF00106">
    <property type="entry name" value="adh_short"/>
    <property type="match status" value="1"/>
</dbReference>
<dbReference type="InterPro" id="IPR002347">
    <property type="entry name" value="SDR_fam"/>
</dbReference>
<gene>
    <name evidence="2" type="ORF">FRACA_3760003</name>
</gene>
<dbReference type="Proteomes" id="UP000234331">
    <property type="component" value="Unassembled WGS sequence"/>
</dbReference>
<organism evidence="2 3">
    <name type="scientific">Frankia canadensis</name>
    <dbReference type="NCBI Taxonomy" id="1836972"/>
    <lineage>
        <taxon>Bacteria</taxon>
        <taxon>Bacillati</taxon>
        <taxon>Actinomycetota</taxon>
        <taxon>Actinomycetes</taxon>
        <taxon>Frankiales</taxon>
        <taxon>Frankiaceae</taxon>
        <taxon>Frankia</taxon>
    </lineage>
</organism>
<dbReference type="GO" id="GO:0016491">
    <property type="term" value="F:oxidoreductase activity"/>
    <property type="evidence" value="ECO:0007669"/>
    <property type="project" value="UniProtKB-KW"/>
</dbReference>
<dbReference type="PRINTS" id="PR00081">
    <property type="entry name" value="GDHRDH"/>
</dbReference>
<dbReference type="PANTHER" id="PTHR47534:SF3">
    <property type="entry name" value="ALCOHOL DEHYDROGENASE-LIKE C-TERMINAL DOMAIN-CONTAINING PROTEIN"/>
    <property type="match status" value="1"/>
</dbReference>
<keyword evidence="3" id="KW-1185">Reference proteome</keyword>
<dbReference type="PANTHER" id="PTHR47534">
    <property type="entry name" value="YALI0E05731P"/>
    <property type="match status" value="1"/>
</dbReference>
<evidence type="ECO:0000313" key="3">
    <source>
        <dbReference type="Proteomes" id="UP000234331"/>
    </source>
</evidence>
<keyword evidence="1" id="KW-0560">Oxidoreductase</keyword>
<proteinExistence type="predicted"/>
<dbReference type="SUPFAM" id="SSF51735">
    <property type="entry name" value="NAD(P)-binding Rossmann-fold domains"/>
    <property type="match status" value="1"/>
</dbReference>
<sequence length="278" mass="30447">MATAVVTGGTDGIGRGLAEEYLRRGFEVLVVGRDGRKGAAFERAGERARFIGADLSGVAENRHLVEWISQRYPVLDVLVLGARYHRQTRLLTADGFESNFALFYLSRFLLSHGLVGPLSRAEHPVVLNFGGAGQTGPVRWNDLQLERDYHGVGAMGHAGRLNDLLGVDFVGAYADNGIRYVLNHPGVVVTSFAGEYDPVTAAQVDQLRVIGKPVASAVAQILPFLDPPGREGLTAVLEGRRVPLEPKARYLDDARRLHDLTVDLLARFDHRTARFRRG</sequence>
<evidence type="ECO:0000256" key="1">
    <source>
        <dbReference type="ARBA" id="ARBA00023002"/>
    </source>
</evidence>
<protein>
    <recommendedName>
        <fullName evidence="4">Oxidoreductase</fullName>
    </recommendedName>
</protein>
<name>A0A2I2KVW1_9ACTN</name>
<dbReference type="InterPro" id="IPR052228">
    <property type="entry name" value="Sec_Metab_Biosynth_Oxidored"/>
</dbReference>
<dbReference type="AlphaFoldDB" id="A0A2I2KVW1"/>
<evidence type="ECO:0000313" key="2">
    <source>
        <dbReference type="EMBL" id="SNQ49800.1"/>
    </source>
</evidence>
<reference evidence="2 3" key="1">
    <citation type="submission" date="2017-06" db="EMBL/GenBank/DDBJ databases">
        <authorList>
            <person name="Kim H.J."/>
            <person name="Triplett B.A."/>
        </authorList>
    </citation>
    <scope>NUCLEOTIDE SEQUENCE [LARGE SCALE GENOMIC DNA]</scope>
    <source>
        <strain evidence="2">FRACA_ARgP5</strain>
    </source>
</reference>
<accession>A0A2I2KVW1</accession>
<dbReference type="RefSeq" id="WP_101833215.1">
    <property type="nucleotide sequence ID" value="NZ_FZMO01000308.1"/>
</dbReference>
<dbReference type="InterPro" id="IPR036291">
    <property type="entry name" value="NAD(P)-bd_dom_sf"/>
</dbReference>